<feature type="compositionally biased region" description="Polar residues" evidence="1">
    <location>
        <begin position="455"/>
        <end position="469"/>
    </location>
</feature>
<feature type="region of interest" description="Disordered" evidence="1">
    <location>
        <begin position="455"/>
        <end position="474"/>
    </location>
</feature>
<feature type="compositionally biased region" description="Basic and acidic residues" evidence="1">
    <location>
        <begin position="281"/>
        <end position="313"/>
    </location>
</feature>
<organism evidence="2 3">
    <name type="scientific">Meira miltonrushii</name>
    <dbReference type="NCBI Taxonomy" id="1280837"/>
    <lineage>
        <taxon>Eukaryota</taxon>
        <taxon>Fungi</taxon>
        <taxon>Dikarya</taxon>
        <taxon>Basidiomycota</taxon>
        <taxon>Ustilaginomycotina</taxon>
        <taxon>Exobasidiomycetes</taxon>
        <taxon>Exobasidiales</taxon>
        <taxon>Brachybasidiaceae</taxon>
        <taxon>Meira</taxon>
    </lineage>
</organism>
<dbReference type="EMBL" id="KZ819605">
    <property type="protein sequence ID" value="PWN33012.1"/>
    <property type="molecule type" value="Genomic_DNA"/>
</dbReference>
<dbReference type="GeneID" id="37019694"/>
<feature type="region of interest" description="Disordered" evidence="1">
    <location>
        <begin position="228"/>
        <end position="252"/>
    </location>
</feature>
<feature type="region of interest" description="Disordered" evidence="1">
    <location>
        <begin position="34"/>
        <end position="62"/>
    </location>
</feature>
<feature type="region of interest" description="Disordered" evidence="1">
    <location>
        <begin position="1"/>
        <end position="20"/>
    </location>
</feature>
<dbReference type="AlphaFoldDB" id="A0A316V6G8"/>
<dbReference type="Proteomes" id="UP000245771">
    <property type="component" value="Unassembled WGS sequence"/>
</dbReference>
<feature type="region of interest" description="Disordered" evidence="1">
    <location>
        <begin position="529"/>
        <end position="649"/>
    </location>
</feature>
<proteinExistence type="predicted"/>
<name>A0A316V6G8_9BASI</name>
<dbReference type="InParanoid" id="A0A316V6G8"/>
<feature type="compositionally biased region" description="Polar residues" evidence="1">
    <location>
        <begin position="49"/>
        <end position="62"/>
    </location>
</feature>
<feature type="compositionally biased region" description="Polar residues" evidence="1">
    <location>
        <begin position="529"/>
        <end position="553"/>
    </location>
</feature>
<evidence type="ECO:0000256" key="1">
    <source>
        <dbReference type="SAM" id="MobiDB-lite"/>
    </source>
</evidence>
<dbReference type="RefSeq" id="XP_025353314.1">
    <property type="nucleotide sequence ID" value="XM_025497913.1"/>
</dbReference>
<feature type="compositionally biased region" description="Pro residues" evidence="1">
    <location>
        <begin position="586"/>
        <end position="598"/>
    </location>
</feature>
<reference evidence="2 3" key="1">
    <citation type="journal article" date="2018" name="Mol. Biol. Evol.">
        <title>Broad Genomic Sampling Reveals a Smut Pathogenic Ancestry of the Fungal Clade Ustilaginomycotina.</title>
        <authorList>
            <person name="Kijpornyongpan T."/>
            <person name="Mondo S.J."/>
            <person name="Barry K."/>
            <person name="Sandor L."/>
            <person name="Lee J."/>
            <person name="Lipzen A."/>
            <person name="Pangilinan J."/>
            <person name="LaButti K."/>
            <person name="Hainaut M."/>
            <person name="Henrissat B."/>
            <person name="Grigoriev I.V."/>
            <person name="Spatafora J.W."/>
            <person name="Aime M.C."/>
        </authorList>
    </citation>
    <scope>NUCLEOTIDE SEQUENCE [LARGE SCALE GENOMIC DNA]</scope>
    <source>
        <strain evidence="2 3">MCA 3882</strain>
    </source>
</reference>
<feature type="compositionally biased region" description="Basic residues" evidence="1">
    <location>
        <begin position="613"/>
        <end position="624"/>
    </location>
</feature>
<protein>
    <submittedName>
        <fullName evidence="2">Uncharacterized protein</fullName>
    </submittedName>
</protein>
<evidence type="ECO:0000313" key="2">
    <source>
        <dbReference type="EMBL" id="PWN33012.1"/>
    </source>
</evidence>
<accession>A0A316V6G8</accession>
<keyword evidence="3" id="KW-1185">Reference proteome</keyword>
<feature type="compositionally biased region" description="Polar residues" evidence="1">
    <location>
        <begin position="627"/>
        <end position="636"/>
    </location>
</feature>
<sequence length="649" mass="71394">MIPPNDDDLSHSVILPNHPFRTSTHEAMRTLSAGVGKGSNKAQARRSSHTSVTLQSQFRNPSTTSINLVQQQQQRSSILSPQKSAPVNGGNVEHDLVMESPPTNTPKTTFASRLSRLFLCGGNPALYEQEGAIVLQTVSPAKKTQVRPSLKRRSSFFSLSARNPMALEVEYEEAYTTSSSPIQLTTPPAADDIQPIPQQSTANVNKNIPTDNLHETQAEIMQPIQQLHEGVKKEAPKELALPRARKYDTVPSSEACEYTGRKYYNATETQASSQPPLPQPQKEERRLFQKDEEPQDKGKLPLPEMAHRRESARSLRSYVSSSSLYSAASAQERAFVNTPGEISLADDWGMAASPSRSITSTQLGQSPFMFDLLAKFPGLSSSTTQQPSGLRHMLGSETFVEEERARTPHPPGFMPDEDSDTEGAAFQRNSMWQNARNDTPPARLRREGTTTMYEAASPTSSLSNSTLETPSPPIATMNRKRLAVLNGVRLENNFAARMASMDNGDTDWRDNLIGLYTDDDIVVPFPQSLSQQHRQSVSSATDSFHSTNPYQATEDSETESRSANHNNNKPGMHISADHSRLYEGAPVPPPDVPLPPIPAHQSMEAHNLSKSQRTIRKASLGRHRGNSDASARSNATMKAGSRSKHSRRA</sequence>
<gene>
    <name evidence="2" type="ORF">FA14DRAFT_157695</name>
</gene>
<feature type="region of interest" description="Disordered" evidence="1">
    <location>
        <begin position="267"/>
        <end position="313"/>
    </location>
</feature>
<evidence type="ECO:0000313" key="3">
    <source>
        <dbReference type="Proteomes" id="UP000245771"/>
    </source>
</evidence>